<reference evidence="2 3" key="1">
    <citation type="journal article" date="2017" name="BMC Microbiol.">
        <title>Comparative genomics of Enterococcus spp. isolated from bovine feces.</title>
        <authorList>
            <person name="Beukers A.G."/>
            <person name="Zaheer R."/>
            <person name="Goji N."/>
            <person name="Amoako K.K."/>
            <person name="Chaves A.V."/>
            <person name="Ward M.P."/>
            <person name="McAllister T.A."/>
        </authorList>
    </citation>
    <scope>NUCLEOTIDE SEQUENCE [LARGE SCALE GENOMIC DNA]</scope>
    <source>
        <strain evidence="2 3">F1129D 143</strain>
    </source>
</reference>
<name>A0A1V8Y9N2_9ENTE</name>
<organism evidence="2 3">
    <name type="scientific">Enterococcus villorum</name>
    <dbReference type="NCBI Taxonomy" id="112904"/>
    <lineage>
        <taxon>Bacteria</taxon>
        <taxon>Bacillati</taxon>
        <taxon>Bacillota</taxon>
        <taxon>Bacilli</taxon>
        <taxon>Lactobacillales</taxon>
        <taxon>Enterococcaceae</taxon>
        <taxon>Enterococcus</taxon>
    </lineage>
</organism>
<dbReference type="STRING" id="112904.BH747_10270"/>
<dbReference type="OrthoDB" id="1646817at2"/>
<accession>A0A1V8Y9N2</accession>
<dbReference type="Proteomes" id="UP000192477">
    <property type="component" value="Unassembled WGS sequence"/>
</dbReference>
<protein>
    <recommendedName>
        <fullName evidence="1">Mga helix-turn-helix domain-containing protein</fullName>
    </recommendedName>
</protein>
<feature type="domain" description="Mga helix-turn-helix" evidence="1">
    <location>
        <begin position="81"/>
        <end position="160"/>
    </location>
</feature>
<comment type="caution">
    <text evidence="2">The sequence shown here is derived from an EMBL/GenBank/DDBJ whole genome shotgun (WGS) entry which is preliminary data.</text>
</comment>
<proteinExistence type="predicted"/>
<evidence type="ECO:0000313" key="3">
    <source>
        <dbReference type="Proteomes" id="UP000192477"/>
    </source>
</evidence>
<gene>
    <name evidence="2" type="ORF">BH747_10270</name>
</gene>
<evidence type="ECO:0000259" key="1">
    <source>
        <dbReference type="Pfam" id="PF05043"/>
    </source>
</evidence>
<dbReference type="AlphaFoldDB" id="A0A1V8Y9N2"/>
<evidence type="ECO:0000313" key="2">
    <source>
        <dbReference type="EMBL" id="OQO69282.1"/>
    </source>
</evidence>
<dbReference type="EMBL" id="MJEA01000011">
    <property type="protein sequence ID" value="OQO69282.1"/>
    <property type="molecule type" value="Genomic_DNA"/>
</dbReference>
<sequence length="484" mass="58644">MNALHIEVMTKLRILKKLMDSQGEWVSTAELSKELNMNVSKMRQLLKHFLDDLEELKVDIRIKIVKQHGIIVENCNYIKYTQIRKLLITSTFEYQLIWNFFREKIKKSQDFSFNYHISNPTFYRRLNFINEGLTFYGIKLHKFMIEGNERFVRSFLIQYFYEVNYGCDFPFKKREKETILQLIGLMERKMGFNLTNDSKERLCYLWMVSKIRRENHHFLDNPLRECSEFCLNNPYFLIFKEVFSPFLSKNEFMKNEMEYLFYGFFSVHINYSSLSINHLVTVKKMLENSRCQYKKASKMYLDSLKEKLLIHLPYTDKKILQIEIYSSCMYAWLFPIPVSFELDLNYFDYIKNISIKYPEFTEYIDLILDRSRTVDPTVLNRQYIIKYIAMIIYCYKNKFSFKKNIHIAVRLRQGWIQENIITEQIFSRFKNEYNLEVSVTPEQADILITDMPNEKNKNGKVLYLYNQMLDLAKLESWLDQWPFR</sequence>
<dbReference type="Pfam" id="PF05043">
    <property type="entry name" value="Mga"/>
    <property type="match status" value="1"/>
</dbReference>
<dbReference type="InterPro" id="IPR007737">
    <property type="entry name" value="Mga_HTH"/>
</dbReference>